<dbReference type="InterPro" id="IPR029044">
    <property type="entry name" value="Nucleotide-diphossugar_trans"/>
</dbReference>
<dbReference type="InterPro" id="IPR022751">
    <property type="entry name" value="Alpha_mannosyltransferase"/>
</dbReference>
<evidence type="ECO:0000256" key="3">
    <source>
        <dbReference type="ARBA" id="ARBA00022676"/>
    </source>
</evidence>
<dbReference type="Pfam" id="PF11051">
    <property type="entry name" value="Mannosyl_trans3"/>
    <property type="match status" value="1"/>
</dbReference>
<keyword evidence="12" id="KW-1185">Reference proteome</keyword>
<dbReference type="GO" id="GO:0005794">
    <property type="term" value="C:Golgi apparatus"/>
    <property type="evidence" value="ECO:0007669"/>
    <property type="project" value="TreeGrafter"/>
</dbReference>
<dbReference type="AlphaFoldDB" id="A0AB34FYJ8"/>
<keyword evidence="4" id="KW-0808">Transferase</keyword>
<evidence type="ECO:0000256" key="7">
    <source>
        <dbReference type="ARBA" id="ARBA00022989"/>
    </source>
</evidence>
<gene>
    <name evidence="11" type="primary">MNT2</name>
    <name evidence="11" type="ORF">O9K51_02383</name>
</gene>
<sequence>MEPSSSPYAPGEENRRRLFQLSALRRRACYGLALLVLLTSIYVLTTPRWELGLRGPLLNSPPTSDAAAPGFERALAKVVGLLPGEDERHGLLQPIQEHREKRLRELAVRVRRYKTLLAAWEELHVVAGEDGRDFVRDNIIHQIDVVYKNPPLRSKKLKTQGFEKTTRSYEMYRDFVAAFARFLFPATASHAPDLMRLRSHIKQGGRGVVFTGGDTQAEYLLSSIPTLREFGCELPVEVVYFGDADLSADYRTRLEALHGVTTVNAEDMINKNNASSGMASWSSKPFAVLLSSFREVLYMDADSFFFQNPQALFDSRGYTQTGALFFKDRRVGPTHRRAWLQQLLPEPVSETAMKSRFWTGVSSQEQESGVMVVDKWRHLVSLLLVARLNSLERWSREGGAGIYEMVHGDKETFWLGWELAGDVDYSFQPGSVAGMGNAEVVAVAEAQKDSAKHNDNDTSSRAAATRGGISGDADGEGPGVAGDDEGSTNNTNNNNNICRFCSAQLLHLDADGRPLWVNGWVLQNKNNEYEDWAYGAWKSYAPEPLPEDHEAIEWMLGGNNYCCLNITCGRTKDFTSGQQATLTALINKAKEVGASLHANGTAEGANTTPHN</sequence>
<evidence type="ECO:0000256" key="1">
    <source>
        <dbReference type="ARBA" id="ARBA00004606"/>
    </source>
</evidence>
<evidence type="ECO:0000313" key="11">
    <source>
        <dbReference type="EMBL" id="KAJ6443989.1"/>
    </source>
</evidence>
<evidence type="ECO:0000313" key="12">
    <source>
        <dbReference type="Proteomes" id="UP001163105"/>
    </source>
</evidence>
<keyword evidence="3" id="KW-0328">Glycosyltransferase</keyword>
<comment type="similarity">
    <text evidence="2">Belongs to the MNN1/MNT family.</text>
</comment>
<evidence type="ECO:0000256" key="9">
    <source>
        <dbReference type="ARBA" id="ARBA00023180"/>
    </source>
</evidence>
<evidence type="ECO:0000256" key="4">
    <source>
        <dbReference type="ARBA" id="ARBA00022679"/>
    </source>
</evidence>
<dbReference type="EMBL" id="JAQHRD010000002">
    <property type="protein sequence ID" value="KAJ6443989.1"/>
    <property type="molecule type" value="Genomic_DNA"/>
</dbReference>
<dbReference type="GO" id="GO:0006493">
    <property type="term" value="P:protein O-linked glycosylation"/>
    <property type="evidence" value="ECO:0007669"/>
    <property type="project" value="TreeGrafter"/>
</dbReference>
<organism evidence="11 12">
    <name type="scientific">Purpureocillium lavendulum</name>
    <dbReference type="NCBI Taxonomy" id="1247861"/>
    <lineage>
        <taxon>Eukaryota</taxon>
        <taxon>Fungi</taxon>
        <taxon>Dikarya</taxon>
        <taxon>Ascomycota</taxon>
        <taxon>Pezizomycotina</taxon>
        <taxon>Sordariomycetes</taxon>
        <taxon>Hypocreomycetidae</taxon>
        <taxon>Hypocreales</taxon>
        <taxon>Ophiocordycipitaceae</taxon>
        <taxon>Purpureocillium</taxon>
    </lineage>
</organism>
<feature type="region of interest" description="Disordered" evidence="10">
    <location>
        <begin position="447"/>
        <end position="488"/>
    </location>
</feature>
<protein>
    <submittedName>
        <fullName evidence="11">C3HC4 type (RING finger) zinc finger containing protein</fullName>
    </submittedName>
</protein>
<comment type="subcellular location">
    <subcellularLocation>
        <location evidence="1">Membrane</location>
        <topology evidence="1">Single-pass type II membrane protein</topology>
    </subcellularLocation>
</comment>
<evidence type="ECO:0000256" key="10">
    <source>
        <dbReference type="SAM" id="MobiDB-lite"/>
    </source>
</evidence>
<keyword evidence="6" id="KW-0735">Signal-anchor</keyword>
<keyword evidence="7" id="KW-1133">Transmembrane helix</keyword>
<keyword evidence="8" id="KW-0472">Membrane</keyword>
<comment type="caution">
    <text evidence="11">The sequence shown here is derived from an EMBL/GenBank/DDBJ whole genome shotgun (WGS) entry which is preliminary data.</text>
</comment>
<dbReference type="Gene3D" id="3.90.550.10">
    <property type="entry name" value="Spore Coat Polysaccharide Biosynthesis Protein SpsA, Chain A"/>
    <property type="match status" value="1"/>
</dbReference>
<evidence type="ECO:0000256" key="2">
    <source>
        <dbReference type="ARBA" id="ARBA00009105"/>
    </source>
</evidence>
<dbReference type="GO" id="GO:0016020">
    <property type="term" value="C:membrane"/>
    <property type="evidence" value="ECO:0007669"/>
    <property type="project" value="UniProtKB-SubCell"/>
</dbReference>
<name>A0AB34FYJ8_9HYPO</name>
<reference evidence="11" key="1">
    <citation type="submission" date="2023-01" db="EMBL/GenBank/DDBJ databases">
        <title>The growth and conidiation of Purpureocillium lavendulum are regulated by nitrogen source and histone H3K14 acetylation.</title>
        <authorList>
            <person name="Tang P."/>
            <person name="Han J."/>
            <person name="Zhang C."/>
            <person name="Tang P."/>
            <person name="Qi F."/>
            <person name="Zhang K."/>
            <person name="Liang L."/>
        </authorList>
    </citation>
    <scope>NUCLEOTIDE SEQUENCE</scope>
    <source>
        <strain evidence="11">YMF1.00683</strain>
    </source>
</reference>
<dbReference type="Proteomes" id="UP001163105">
    <property type="component" value="Unassembled WGS sequence"/>
</dbReference>
<feature type="compositionally biased region" description="Basic and acidic residues" evidence="10">
    <location>
        <begin position="447"/>
        <end position="458"/>
    </location>
</feature>
<keyword evidence="9" id="KW-0325">Glycoprotein</keyword>
<keyword evidence="5" id="KW-0812">Transmembrane</keyword>
<dbReference type="GO" id="GO:0000033">
    <property type="term" value="F:alpha-1,3-mannosyltransferase activity"/>
    <property type="evidence" value="ECO:0007669"/>
    <property type="project" value="TreeGrafter"/>
</dbReference>
<evidence type="ECO:0000256" key="5">
    <source>
        <dbReference type="ARBA" id="ARBA00022692"/>
    </source>
</evidence>
<dbReference type="PANTHER" id="PTHR31392:SF1">
    <property type="entry name" value="ALPHA-1,3-MANNOSYLTRANSFERASE MNN1-RELATED"/>
    <property type="match status" value="1"/>
</dbReference>
<accession>A0AB34FYJ8</accession>
<evidence type="ECO:0000256" key="6">
    <source>
        <dbReference type="ARBA" id="ARBA00022968"/>
    </source>
</evidence>
<dbReference type="SUPFAM" id="SSF53448">
    <property type="entry name" value="Nucleotide-diphospho-sugar transferases"/>
    <property type="match status" value="1"/>
</dbReference>
<evidence type="ECO:0000256" key="8">
    <source>
        <dbReference type="ARBA" id="ARBA00023136"/>
    </source>
</evidence>
<proteinExistence type="inferred from homology"/>
<dbReference type="PANTHER" id="PTHR31392">
    <property type="entry name" value="ALPHA-1,3-MANNOSYLTRANSFERASE MNN1-RELATED"/>
    <property type="match status" value="1"/>
</dbReference>